<accession>A0AAX1Z4P3</accession>
<reference evidence="1" key="2">
    <citation type="journal article" date="2019" name="Appl. Environ. Microbiol.">
        <title>Population genetics and characterization of Campylobacter jejuni isolates in western jackdaws and game birds in Finland.</title>
        <authorList>
            <person name="Kovanen S."/>
            <person name="Rossi M."/>
            <person name="Pohja-Mykra M."/>
            <person name="Nieminen T."/>
            <person name="Raunio-Saarnisto M."/>
            <person name="Sauvala M."/>
            <person name="Fredriksson-Ahomaa M."/>
            <person name="Hanninen M.L."/>
            <person name="Kivisto R."/>
        </authorList>
    </citation>
    <scope>NUCLEOTIDE SEQUENCE</scope>
    <source>
        <strain evidence="1">SO-26</strain>
    </source>
</reference>
<sequence length="112" mass="12449">MSKVDSSVQSYGTQTVEGKKSFTVAPSAPAPSAATDLANKGYVDTLANQLRGEFQKISETTVTNIINTRGGELKLRWDSDFWRRERYLQLYLNGVLQNEVLIYQTPTMGNNG</sequence>
<evidence type="ECO:0000313" key="1">
    <source>
        <dbReference type="EMBL" id="RTI48548.1"/>
    </source>
</evidence>
<gene>
    <name evidence="1" type="ORF">C3I27_03785</name>
</gene>
<reference evidence="1" key="1">
    <citation type="submission" date="2018-01" db="EMBL/GenBank/DDBJ databases">
        <authorList>
            <person name="Kovanen S."/>
            <person name="Nieminen T."/>
            <person name="Pohja-Mykra M."/>
            <person name="Raunio-Saarnisto M."/>
            <person name="Sauvala M."/>
            <person name="Fredriksson-Ahomaa M."/>
            <person name="Hanninen M.-L."/>
            <person name="Kivisto R."/>
        </authorList>
    </citation>
    <scope>NUCLEOTIDE SEQUENCE</scope>
    <source>
        <strain evidence="1">SO-26</strain>
    </source>
</reference>
<comment type="caution">
    <text evidence="1">The sequence shown here is derived from an EMBL/GenBank/DDBJ whole genome shotgun (WGS) entry which is preliminary data.</text>
</comment>
<dbReference type="AlphaFoldDB" id="A0AAX1Z4P3"/>
<dbReference type="EMBL" id="PQZD01000003">
    <property type="protein sequence ID" value="RTI48548.1"/>
    <property type="molecule type" value="Genomic_DNA"/>
</dbReference>
<proteinExistence type="predicted"/>
<name>A0AAX1Z4P3_CAMJU</name>
<evidence type="ECO:0000313" key="2">
    <source>
        <dbReference type="Proteomes" id="UP000287197"/>
    </source>
</evidence>
<organism evidence="1 2">
    <name type="scientific">Campylobacter jejuni</name>
    <dbReference type="NCBI Taxonomy" id="197"/>
    <lineage>
        <taxon>Bacteria</taxon>
        <taxon>Pseudomonadati</taxon>
        <taxon>Campylobacterota</taxon>
        <taxon>Epsilonproteobacteria</taxon>
        <taxon>Campylobacterales</taxon>
        <taxon>Campylobacteraceae</taxon>
        <taxon>Campylobacter</taxon>
    </lineage>
</organism>
<dbReference type="Proteomes" id="UP000287197">
    <property type="component" value="Unassembled WGS sequence"/>
</dbReference>
<protein>
    <submittedName>
        <fullName evidence="1">Uncharacterized protein</fullName>
    </submittedName>
</protein>